<sequence length="167" mass="18884">MWNDDDLTLLLLHDNNAPEAWVDAWTRGYPLVQRVGVSAMQSVNERLTAVQAAFATIASQNVVAVAHGMGANALLSWHYVESWTMHKRLRAAILLAPQKAACTSNELRVRFQCPTAVCAGCLDDSDWLSQQAPLWQARFFALSDAVNQQRQRDWQWGMQLMQEMVLR</sequence>
<evidence type="ECO:0000313" key="1">
    <source>
        <dbReference type="EMBL" id="SQH25040.1"/>
    </source>
</evidence>
<dbReference type="RefSeq" id="WP_003785946.1">
    <property type="nucleotide sequence ID" value="NZ_CP091518.1"/>
</dbReference>
<dbReference type="GeneID" id="93262522"/>
<gene>
    <name evidence="1" type="ORF">NCTC10529_01235</name>
</gene>
<dbReference type="Pfam" id="PF06821">
    <property type="entry name" value="Ser_hydrolase"/>
    <property type="match status" value="1"/>
</dbReference>
<accession>A0AAX2J599</accession>
<name>A0AAX2J599_KINKI</name>
<dbReference type="Proteomes" id="UP000248598">
    <property type="component" value="Chromosome 1"/>
</dbReference>
<evidence type="ECO:0008006" key="3">
    <source>
        <dbReference type="Google" id="ProtNLM"/>
    </source>
</evidence>
<dbReference type="InterPro" id="IPR029058">
    <property type="entry name" value="AB_hydrolase_fold"/>
</dbReference>
<evidence type="ECO:0000313" key="2">
    <source>
        <dbReference type="Proteomes" id="UP000248598"/>
    </source>
</evidence>
<dbReference type="GO" id="GO:0016787">
    <property type="term" value="F:hydrolase activity"/>
    <property type="evidence" value="ECO:0007669"/>
    <property type="project" value="InterPro"/>
</dbReference>
<dbReference type="Gene3D" id="3.40.50.1820">
    <property type="entry name" value="alpha/beta hydrolase"/>
    <property type="match status" value="1"/>
</dbReference>
<reference evidence="1 2" key="1">
    <citation type="submission" date="2018-06" db="EMBL/GenBank/DDBJ databases">
        <authorList>
            <consortium name="Pathogen Informatics"/>
            <person name="Doyle S."/>
        </authorList>
    </citation>
    <scope>NUCLEOTIDE SEQUENCE [LARGE SCALE GENOMIC DNA]</scope>
    <source>
        <strain evidence="1 2">NCTC10529</strain>
    </source>
</reference>
<organism evidence="1 2">
    <name type="scientific">Kingella kingae</name>
    <dbReference type="NCBI Taxonomy" id="504"/>
    <lineage>
        <taxon>Bacteria</taxon>
        <taxon>Pseudomonadati</taxon>
        <taxon>Pseudomonadota</taxon>
        <taxon>Betaproteobacteria</taxon>
        <taxon>Neisseriales</taxon>
        <taxon>Neisseriaceae</taxon>
        <taxon>Kingella</taxon>
    </lineage>
</organism>
<dbReference type="KEGG" id="kki:KKKWG1_1191"/>
<dbReference type="EMBL" id="LS483426">
    <property type="protein sequence ID" value="SQH25040.1"/>
    <property type="molecule type" value="Genomic_DNA"/>
</dbReference>
<dbReference type="InterPro" id="IPR010662">
    <property type="entry name" value="RBBP9/YdeN"/>
</dbReference>
<protein>
    <recommendedName>
        <fullName evidence="3">Serine hydrolase</fullName>
    </recommendedName>
</protein>
<dbReference type="AlphaFoldDB" id="A0AAX2J599"/>
<proteinExistence type="predicted"/>